<organism evidence="2 3">
    <name type="scientific">Alkalibaculum sporogenes</name>
    <dbReference type="NCBI Taxonomy" id="2655001"/>
    <lineage>
        <taxon>Bacteria</taxon>
        <taxon>Bacillati</taxon>
        <taxon>Bacillota</taxon>
        <taxon>Clostridia</taxon>
        <taxon>Eubacteriales</taxon>
        <taxon>Eubacteriaceae</taxon>
        <taxon>Alkalibaculum</taxon>
    </lineage>
</organism>
<dbReference type="EMBL" id="WHNX01000013">
    <property type="protein sequence ID" value="MPW26089.1"/>
    <property type="molecule type" value="Genomic_DNA"/>
</dbReference>
<gene>
    <name evidence="2" type="ORF">GC105_09825</name>
</gene>
<sequence>MIVYSVNKGGVYLKVNVIEKTYRSFHKEDFEHYFSNRGKCKNPGVYIGDGWLVYLGDERKELVGPMEFITITITIEISIDIQEEFIAELRKSFLKGGG</sequence>
<name>A0A6A7K999_9FIRM</name>
<feature type="domain" description="Molybdopterin cofactor biosynthesis MoaD-related C-terminal" evidence="1">
    <location>
        <begin position="19"/>
        <end position="98"/>
    </location>
</feature>
<proteinExistence type="predicted"/>
<protein>
    <recommendedName>
        <fullName evidence="1">Molybdopterin cofactor biosynthesis MoaD-related C-terminal domain-containing protein</fullName>
    </recommendedName>
</protein>
<accession>A0A6A7K999</accession>
<evidence type="ECO:0000259" key="1">
    <source>
        <dbReference type="Pfam" id="PF09189"/>
    </source>
</evidence>
<evidence type="ECO:0000313" key="2">
    <source>
        <dbReference type="EMBL" id="MPW26089.1"/>
    </source>
</evidence>
<comment type="caution">
    <text evidence="2">The sequence shown here is derived from an EMBL/GenBank/DDBJ whole genome shotgun (WGS) entry which is preliminary data.</text>
</comment>
<dbReference type="InterPro" id="IPR036473">
    <property type="entry name" value="Mopterin_CF_MoaD-rel_C_sf"/>
</dbReference>
<evidence type="ECO:0000313" key="3">
    <source>
        <dbReference type="Proteomes" id="UP000440004"/>
    </source>
</evidence>
<dbReference type="InterPro" id="IPR015272">
    <property type="entry name" value="MoadD_C"/>
</dbReference>
<dbReference type="Gene3D" id="3.30.1370.80">
    <property type="entry name" value="Molybdopterin cofactor biosynthesis MoaD-related, C-terminal domain"/>
    <property type="match status" value="1"/>
</dbReference>
<reference evidence="2 3" key="1">
    <citation type="submission" date="2019-10" db="EMBL/GenBank/DDBJ databases">
        <title>Alkalibaculum tamaniensis sp.nov., a new alkaliphilic acetogen, isolated on methoxylated aromatics from a mud volcano.</title>
        <authorList>
            <person name="Khomyakova M.A."/>
            <person name="Merkel A.Y."/>
            <person name="Bonch-Osmolovskaya E.A."/>
            <person name="Slobodkin A.I."/>
        </authorList>
    </citation>
    <scope>NUCLEOTIDE SEQUENCE [LARGE SCALE GENOMIC DNA]</scope>
    <source>
        <strain evidence="2 3">M08DMB</strain>
    </source>
</reference>
<dbReference type="RefSeq" id="WP_152804244.1">
    <property type="nucleotide sequence ID" value="NZ_WHNX01000013.1"/>
</dbReference>
<dbReference type="Proteomes" id="UP000440004">
    <property type="component" value="Unassembled WGS sequence"/>
</dbReference>
<dbReference type="AlphaFoldDB" id="A0A6A7K999"/>
<dbReference type="Pfam" id="PF09189">
    <property type="entry name" value="MoaD_arch"/>
    <property type="match status" value="1"/>
</dbReference>
<keyword evidence="3" id="KW-1185">Reference proteome</keyword>